<sequence length="435" mass="47170">MQRSRLLGKQLLIFGAVFFIAFCSVAPSGGLLSTRLWRAAEAQTPPPAVSMTWMSVTNWYFEMNGIKIVTDGFISRVPRGNGGAPFPPDVEAVQRVLDAIGGEVDVIVAGHSHGDHTLDTAAWARLTGAQIIGARTTCLQALAQGIPESQCTIVEGGEFFDLGNGVTVRVVRWNHSGDINTPAGVRLQAPLELINAPVPDPVNGGLRPSILTDFPNGGGARAFLFSIDHAERQLQVFFANTGNAGTFESPRNVDEQFFEEHSATPLESNLEIVTETISARAHLEAAMADAGIDSVDVWLGIGFGTISGSSTNLSRFAAHIIQPRAYIPHHWDDFRAPSFFDGLTRAWTNEGLEEFWTSMDVPFFIQGQYMDKYILEPSGITFDINSEVKAALGLPDVAVIPMDTASEIEADEPECLCLHDIGMQRPDLPDFSASR</sequence>
<dbReference type="SUPFAM" id="SSF56281">
    <property type="entry name" value="Metallo-hydrolase/oxidoreductase"/>
    <property type="match status" value="1"/>
</dbReference>
<accession>W4LA64</accession>
<evidence type="ECO:0000313" key="2">
    <source>
        <dbReference type="Proteomes" id="UP000019141"/>
    </source>
</evidence>
<protein>
    <recommendedName>
        <fullName evidence="3">Metallo-beta-lactamase domain-containing protein</fullName>
    </recommendedName>
</protein>
<keyword evidence="2" id="KW-1185">Reference proteome</keyword>
<dbReference type="PANTHER" id="PTHR43546:SF3">
    <property type="entry name" value="UPF0173 METAL-DEPENDENT HYDROLASE MJ1163"/>
    <property type="match status" value="1"/>
</dbReference>
<comment type="caution">
    <text evidence="1">The sequence shown here is derived from an EMBL/GenBank/DDBJ whole genome shotgun (WGS) entry which is preliminary data.</text>
</comment>
<evidence type="ECO:0000313" key="1">
    <source>
        <dbReference type="EMBL" id="ETW94600.1"/>
    </source>
</evidence>
<name>W4LA64_ENTF1</name>
<dbReference type="AlphaFoldDB" id="W4LA64"/>
<dbReference type="InterPro" id="IPR036866">
    <property type="entry name" value="RibonucZ/Hydroxyglut_hydro"/>
</dbReference>
<gene>
    <name evidence="1" type="ORF">ETSY1_34145</name>
</gene>
<dbReference type="HOGENOM" id="CLU_758033_0_0_7"/>
<dbReference type="Proteomes" id="UP000019141">
    <property type="component" value="Unassembled WGS sequence"/>
</dbReference>
<evidence type="ECO:0008006" key="3">
    <source>
        <dbReference type="Google" id="ProtNLM"/>
    </source>
</evidence>
<organism evidence="1 2">
    <name type="scientific">Entotheonella factor</name>
    <dbReference type="NCBI Taxonomy" id="1429438"/>
    <lineage>
        <taxon>Bacteria</taxon>
        <taxon>Pseudomonadati</taxon>
        <taxon>Nitrospinota/Tectimicrobiota group</taxon>
        <taxon>Candidatus Tectimicrobiota</taxon>
        <taxon>Candidatus Entotheonellia</taxon>
        <taxon>Candidatus Entotheonellales</taxon>
        <taxon>Candidatus Entotheonellaceae</taxon>
        <taxon>Candidatus Entotheonella</taxon>
    </lineage>
</organism>
<dbReference type="InterPro" id="IPR050114">
    <property type="entry name" value="UPF0173_UPF0282_UlaG_hydrolase"/>
</dbReference>
<reference evidence="1 2" key="1">
    <citation type="journal article" date="2014" name="Nature">
        <title>An environmental bacterial taxon with a large and distinct metabolic repertoire.</title>
        <authorList>
            <person name="Wilson M.C."/>
            <person name="Mori T."/>
            <person name="Ruckert C."/>
            <person name="Uria A.R."/>
            <person name="Helf M.J."/>
            <person name="Takada K."/>
            <person name="Gernert C."/>
            <person name="Steffens U.A."/>
            <person name="Heycke N."/>
            <person name="Schmitt S."/>
            <person name="Rinke C."/>
            <person name="Helfrich E.J."/>
            <person name="Brachmann A.O."/>
            <person name="Gurgui C."/>
            <person name="Wakimoto T."/>
            <person name="Kracht M."/>
            <person name="Crusemann M."/>
            <person name="Hentschel U."/>
            <person name="Abe I."/>
            <person name="Matsunaga S."/>
            <person name="Kalinowski J."/>
            <person name="Takeyama H."/>
            <person name="Piel J."/>
        </authorList>
    </citation>
    <scope>NUCLEOTIDE SEQUENCE [LARGE SCALE GENOMIC DNA]</scope>
    <source>
        <strain evidence="2">TSY1</strain>
    </source>
</reference>
<dbReference type="PANTHER" id="PTHR43546">
    <property type="entry name" value="UPF0173 METAL-DEPENDENT HYDROLASE MJ1163-RELATED"/>
    <property type="match status" value="1"/>
</dbReference>
<dbReference type="EMBL" id="AZHW01001041">
    <property type="protein sequence ID" value="ETW94600.1"/>
    <property type="molecule type" value="Genomic_DNA"/>
</dbReference>
<proteinExistence type="predicted"/>
<dbReference type="Gene3D" id="3.60.15.10">
    <property type="entry name" value="Ribonuclease Z/Hydroxyacylglutathione hydrolase-like"/>
    <property type="match status" value="1"/>
</dbReference>